<dbReference type="AlphaFoldDB" id="A0A5E4BUB0"/>
<evidence type="ECO:0000313" key="2">
    <source>
        <dbReference type="Proteomes" id="UP000335636"/>
    </source>
</evidence>
<evidence type="ECO:0000313" key="1">
    <source>
        <dbReference type="EMBL" id="VTJ73203.1"/>
    </source>
</evidence>
<name>A0A5E4BUB0_MARMO</name>
<comment type="caution">
    <text evidence="1">The sequence shown here is derived from an EMBL/GenBank/DDBJ whole genome shotgun (WGS) entry which is preliminary data.</text>
</comment>
<feature type="non-terminal residue" evidence="1">
    <location>
        <position position="68"/>
    </location>
</feature>
<gene>
    <name evidence="1" type="ORF">MONAX_5E002611</name>
</gene>
<sequence length="68" mass="7122">MVEGTEAAGPGLVRSLWGFPTVPSEISPERGVFALVCCAAESRSQRGGQLPCMLSIPEPALPRNRGAL</sequence>
<keyword evidence="2" id="KW-1185">Reference proteome</keyword>
<dbReference type="EMBL" id="CABDUW010000665">
    <property type="protein sequence ID" value="VTJ73203.1"/>
    <property type="molecule type" value="Genomic_DNA"/>
</dbReference>
<organism evidence="1 2">
    <name type="scientific">Marmota monax</name>
    <name type="common">Woodchuck</name>
    <dbReference type="NCBI Taxonomy" id="9995"/>
    <lineage>
        <taxon>Eukaryota</taxon>
        <taxon>Metazoa</taxon>
        <taxon>Chordata</taxon>
        <taxon>Craniata</taxon>
        <taxon>Vertebrata</taxon>
        <taxon>Euteleostomi</taxon>
        <taxon>Mammalia</taxon>
        <taxon>Eutheria</taxon>
        <taxon>Euarchontoglires</taxon>
        <taxon>Glires</taxon>
        <taxon>Rodentia</taxon>
        <taxon>Sciuromorpha</taxon>
        <taxon>Sciuridae</taxon>
        <taxon>Xerinae</taxon>
        <taxon>Marmotini</taxon>
        <taxon>Marmota</taxon>
    </lineage>
</organism>
<reference evidence="1" key="1">
    <citation type="submission" date="2019-04" db="EMBL/GenBank/DDBJ databases">
        <authorList>
            <person name="Alioto T."/>
            <person name="Alioto T."/>
        </authorList>
    </citation>
    <scope>NUCLEOTIDE SEQUENCE [LARGE SCALE GENOMIC DNA]</scope>
</reference>
<dbReference type="Proteomes" id="UP000335636">
    <property type="component" value="Unassembled WGS sequence"/>
</dbReference>
<proteinExistence type="predicted"/>
<protein>
    <submittedName>
        <fullName evidence="1">Uncharacterized protein</fullName>
    </submittedName>
</protein>
<accession>A0A5E4BUB0</accession>